<gene>
    <name evidence="1" type="ORF">AAHA92_07538</name>
</gene>
<reference evidence="1 2" key="1">
    <citation type="submission" date="2024-06" db="EMBL/GenBank/DDBJ databases">
        <title>A chromosome level genome sequence of Diviner's sage (Salvia divinorum).</title>
        <authorList>
            <person name="Ford S.A."/>
            <person name="Ro D.-K."/>
            <person name="Ness R.W."/>
            <person name="Phillips M.A."/>
        </authorList>
    </citation>
    <scope>NUCLEOTIDE SEQUENCE [LARGE SCALE GENOMIC DNA]</scope>
    <source>
        <strain evidence="1">SAF-2024a</strain>
        <tissue evidence="1">Leaf</tissue>
    </source>
</reference>
<organism evidence="1 2">
    <name type="scientific">Salvia divinorum</name>
    <name type="common">Maria pastora</name>
    <name type="synonym">Diviner's sage</name>
    <dbReference type="NCBI Taxonomy" id="28513"/>
    <lineage>
        <taxon>Eukaryota</taxon>
        <taxon>Viridiplantae</taxon>
        <taxon>Streptophyta</taxon>
        <taxon>Embryophyta</taxon>
        <taxon>Tracheophyta</taxon>
        <taxon>Spermatophyta</taxon>
        <taxon>Magnoliopsida</taxon>
        <taxon>eudicotyledons</taxon>
        <taxon>Gunneridae</taxon>
        <taxon>Pentapetalae</taxon>
        <taxon>asterids</taxon>
        <taxon>lamiids</taxon>
        <taxon>Lamiales</taxon>
        <taxon>Lamiaceae</taxon>
        <taxon>Nepetoideae</taxon>
        <taxon>Mentheae</taxon>
        <taxon>Salviinae</taxon>
        <taxon>Salvia</taxon>
        <taxon>Salvia subgen. Calosphace</taxon>
    </lineage>
</organism>
<dbReference type="Proteomes" id="UP001567538">
    <property type="component" value="Unassembled WGS sequence"/>
</dbReference>
<accession>A0ABD1I9A8</accession>
<dbReference type="AlphaFoldDB" id="A0ABD1I9A8"/>
<proteinExistence type="predicted"/>
<name>A0ABD1I9A8_SALDI</name>
<evidence type="ECO:0000313" key="1">
    <source>
        <dbReference type="EMBL" id="KAL1565300.1"/>
    </source>
</evidence>
<keyword evidence="2" id="KW-1185">Reference proteome</keyword>
<dbReference type="EMBL" id="JBEAFC010000003">
    <property type="protein sequence ID" value="KAL1565300.1"/>
    <property type="molecule type" value="Genomic_DNA"/>
</dbReference>
<comment type="caution">
    <text evidence="1">The sequence shown here is derived from an EMBL/GenBank/DDBJ whole genome shotgun (WGS) entry which is preliminary data.</text>
</comment>
<evidence type="ECO:0000313" key="2">
    <source>
        <dbReference type="Proteomes" id="UP001567538"/>
    </source>
</evidence>
<protein>
    <submittedName>
        <fullName evidence="1">Uncharacterized protein</fullName>
    </submittedName>
</protein>
<sequence>MGPTPLFEIAHTIVIARLSIPSHSTPLLSQSPLSPYGKLNSPIFPHTSKLPLSQLVSFSIVYDASFLLG</sequence>